<proteinExistence type="inferred from homology"/>
<comment type="caution">
    <text evidence="3">The sequence shown here is derived from an EMBL/GenBank/DDBJ whole genome shotgun (WGS) entry which is preliminary data.</text>
</comment>
<dbReference type="EMBL" id="JBHSWG010000003">
    <property type="protein sequence ID" value="MFC6761711.1"/>
    <property type="molecule type" value="Genomic_DNA"/>
</dbReference>
<accession>A0ABW2B912</accession>
<dbReference type="InterPro" id="IPR050490">
    <property type="entry name" value="Bact_solute-bd_prot1"/>
</dbReference>
<name>A0ABW2B912_9RHOB</name>
<protein>
    <submittedName>
        <fullName evidence="3">Extracellular solute-binding protein</fullName>
    </submittedName>
</protein>
<gene>
    <name evidence="3" type="ORF">ACFQFQ_23115</name>
</gene>
<dbReference type="Proteomes" id="UP001596353">
    <property type="component" value="Unassembled WGS sequence"/>
</dbReference>
<sequence>MTEYEMLRIIDFLNDLNGPFGTVVPDSRGDPIFALTLSLMQAHLTGRDITKSALAESGGVPFVTAMRHISQMIDDGHIMLDPRTSTGRSFYVRPSAELMERFTTYCRGVKATIGRTFGTIDSIDDVDGFYFGGSNFSRVVIPPPRLQTHRASGGKELRFLFRKDNYFEALRNTWADLRSNVGSIQNVDLLPLPHLYDRIIENGGRATSEFDVICVNKPWVGDLVNRGLVRPLDDLIGQSHVQPLDFSPMVWESASWQGAQYGVPIYTTVELFLARQDVFERSGIAYPRTFDQVIEAGRALQRPDEGLYGVAWNGARGMPVANTFMVLLGSCNSACLNLPRRRIHTPMHDLVSDKLRAQLLTDQAFEVLDYMHRLKEVSHPDVLAMDWDRRVDALLTGKAVMGYCWSMHAALMEYHVKSVVSRRMRYLEQPKGKAGMHANPVGGFHLMIPSNLAEDRVQLAFDAISWMCSPEVMKEHVSEGFPVAPRFSVAADPEAAASSPVMGVVDRLLRSNSVCTWSRPAVPEFHGIETILGEEIHAALRGDATDRETLERAQRRIDDLLRVRNVAAVQGVSAQ</sequence>
<evidence type="ECO:0000313" key="3">
    <source>
        <dbReference type="EMBL" id="MFC6761711.1"/>
    </source>
</evidence>
<evidence type="ECO:0000256" key="2">
    <source>
        <dbReference type="ARBA" id="ARBA00008520"/>
    </source>
</evidence>
<dbReference type="Pfam" id="PF01547">
    <property type="entry name" value="SBP_bac_1"/>
    <property type="match status" value="1"/>
</dbReference>
<dbReference type="SUPFAM" id="SSF53850">
    <property type="entry name" value="Periplasmic binding protein-like II"/>
    <property type="match status" value="1"/>
</dbReference>
<keyword evidence="4" id="KW-1185">Reference proteome</keyword>
<comment type="similarity">
    <text evidence="2">Belongs to the bacterial solute-binding protein 1 family.</text>
</comment>
<organism evidence="3 4">
    <name type="scientific">Sulfitobacter porphyrae</name>
    <dbReference type="NCBI Taxonomy" id="1246864"/>
    <lineage>
        <taxon>Bacteria</taxon>
        <taxon>Pseudomonadati</taxon>
        <taxon>Pseudomonadota</taxon>
        <taxon>Alphaproteobacteria</taxon>
        <taxon>Rhodobacterales</taxon>
        <taxon>Roseobacteraceae</taxon>
        <taxon>Sulfitobacter</taxon>
    </lineage>
</organism>
<dbReference type="InterPro" id="IPR006059">
    <property type="entry name" value="SBP"/>
</dbReference>
<reference evidence="4" key="1">
    <citation type="journal article" date="2019" name="Int. J. Syst. Evol. Microbiol.">
        <title>The Global Catalogue of Microorganisms (GCM) 10K type strain sequencing project: providing services to taxonomists for standard genome sequencing and annotation.</title>
        <authorList>
            <consortium name="The Broad Institute Genomics Platform"/>
            <consortium name="The Broad Institute Genome Sequencing Center for Infectious Disease"/>
            <person name="Wu L."/>
            <person name="Ma J."/>
        </authorList>
    </citation>
    <scope>NUCLEOTIDE SEQUENCE [LARGE SCALE GENOMIC DNA]</scope>
    <source>
        <strain evidence="4">CCUG 66188</strain>
    </source>
</reference>
<evidence type="ECO:0000313" key="4">
    <source>
        <dbReference type="Proteomes" id="UP001596353"/>
    </source>
</evidence>
<dbReference type="Gene3D" id="3.40.190.10">
    <property type="entry name" value="Periplasmic binding protein-like II"/>
    <property type="match status" value="2"/>
</dbReference>
<comment type="subcellular location">
    <subcellularLocation>
        <location evidence="1">Periplasm</location>
    </subcellularLocation>
</comment>
<evidence type="ECO:0000256" key="1">
    <source>
        <dbReference type="ARBA" id="ARBA00004418"/>
    </source>
</evidence>
<dbReference type="PANTHER" id="PTHR43649:SF12">
    <property type="entry name" value="DIACETYLCHITOBIOSE BINDING PROTEIN DASA"/>
    <property type="match status" value="1"/>
</dbReference>
<dbReference type="PANTHER" id="PTHR43649">
    <property type="entry name" value="ARABINOSE-BINDING PROTEIN-RELATED"/>
    <property type="match status" value="1"/>
</dbReference>